<dbReference type="AlphaFoldDB" id="A0A7J6SM84"/>
<proteinExistence type="predicted"/>
<gene>
    <name evidence="1" type="ORF">FOZ63_004220</name>
</gene>
<keyword evidence="2" id="KW-1185">Reference proteome</keyword>
<dbReference type="Proteomes" id="UP000553632">
    <property type="component" value="Unassembled WGS sequence"/>
</dbReference>
<organism evidence="1 2">
    <name type="scientific">Perkinsus olseni</name>
    <name type="common">Perkinsus atlanticus</name>
    <dbReference type="NCBI Taxonomy" id="32597"/>
    <lineage>
        <taxon>Eukaryota</taxon>
        <taxon>Sar</taxon>
        <taxon>Alveolata</taxon>
        <taxon>Perkinsozoa</taxon>
        <taxon>Perkinsea</taxon>
        <taxon>Perkinsida</taxon>
        <taxon>Perkinsidae</taxon>
        <taxon>Perkinsus</taxon>
    </lineage>
</organism>
<dbReference type="EMBL" id="JABANO010017265">
    <property type="protein sequence ID" value="KAF4733815.1"/>
    <property type="molecule type" value="Genomic_DNA"/>
</dbReference>
<evidence type="ECO:0000313" key="1">
    <source>
        <dbReference type="EMBL" id="KAF4733815.1"/>
    </source>
</evidence>
<comment type="caution">
    <text evidence="1">The sequence shown here is derived from an EMBL/GenBank/DDBJ whole genome shotgun (WGS) entry which is preliminary data.</text>
</comment>
<protein>
    <submittedName>
        <fullName evidence="1">Uncharacterized protein</fullName>
    </submittedName>
</protein>
<feature type="non-terminal residue" evidence="1">
    <location>
        <position position="168"/>
    </location>
</feature>
<name>A0A7J6SM84_PEROL</name>
<feature type="non-terminal residue" evidence="1">
    <location>
        <position position="1"/>
    </location>
</feature>
<sequence length="168" mass="18061">RGAIVCSRMVPRDVALVVNALQRRMGEGRDSEGHCGLFIRKLLNRHLEGGPLKCEDYNAQNIALVVHGISKFGVQLSECPVVTSRLCHLLPEMDAQQLVMVAPAVCGTDAVTPELGAAHRAVLERCVEIADSLTSQGVSILFNCLAKDISLSSPEAWQAVAKLCGRMA</sequence>
<accession>A0A7J6SM84</accession>
<evidence type="ECO:0000313" key="2">
    <source>
        <dbReference type="Proteomes" id="UP000553632"/>
    </source>
</evidence>
<reference evidence="1 2" key="1">
    <citation type="submission" date="2020-04" db="EMBL/GenBank/DDBJ databases">
        <title>Perkinsus olseni comparative genomics.</title>
        <authorList>
            <person name="Bogema D.R."/>
        </authorList>
    </citation>
    <scope>NUCLEOTIDE SEQUENCE [LARGE SCALE GENOMIC DNA]</scope>
    <source>
        <strain evidence="1 2">ATCC PRA-207</strain>
    </source>
</reference>